<dbReference type="InterPro" id="IPR054327">
    <property type="entry name" value="His-kinase-like_sensor"/>
</dbReference>
<dbReference type="GO" id="GO:0052621">
    <property type="term" value="F:diguanylate cyclase activity"/>
    <property type="evidence" value="ECO:0007669"/>
    <property type="project" value="UniProtKB-EC"/>
</dbReference>
<feature type="region of interest" description="Disordered" evidence="5">
    <location>
        <begin position="1"/>
        <end position="20"/>
    </location>
</feature>
<evidence type="ECO:0000256" key="1">
    <source>
        <dbReference type="ARBA" id="ARBA00001946"/>
    </source>
</evidence>
<dbReference type="Proteomes" id="UP000509568">
    <property type="component" value="Chromosome"/>
</dbReference>
<keyword evidence="6" id="KW-0812">Transmembrane</keyword>
<dbReference type="Pfam" id="PF22588">
    <property type="entry name" value="dCache_1_like"/>
    <property type="match status" value="1"/>
</dbReference>
<feature type="domain" description="GGDEF" evidence="7">
    <location>
        <begin position="383"/>
        <end position="520"/>
    </location>
</feature>
<dbReference type="InterPro" id="IPR050469">
    <property type="entry name" value="Diguanylate_Cyclase"/>
</dbReference>
<comment type="cofactor">
    <cofactor evidence="1">
        <name>Mg(2+)</name>
        <dbReference type="ChEBI" id="CHEBI:18420"/>
    </cofactor>
</comment>
<dbReference type="EC" id="2.7.7.65" evidence="3"/>
<dbReference type="GO" id="GO:1902201">
    <property type="term" value="P:negative regulation of bacterial-type flagellum-dependent cell motility"/>
    <property type="evidence" value="ECO:0007669"/>
    <property type="project" value="TreeGrafter"/>
</dbReference>
<dbReference type="GO" id="GO:0043709">
    <property type="term" value="P:cell adhesion involved in single-species biofilm formation"/>
    <property type="evidence" value="ECO:0007669"/>
    <property type="project" value="TreeGrafter"/>
</dbReference>
<dbReference type="PROSITE" id="PS50887">
    <property type="entry name" value="GGDEF"/>
    <property type="match status" value="1"/>
</dbReference>
<dbReference type="Gene3D" id="3.30.70.270">
    <property type="match status" value="1"/>
</dbReference>
<proteinExistence type="predicted"/>
<organism evidence="8 9">
    <name type="scientific">Pseudomonas eucalypticola</name>
    <dbReference type="NCBI Taxonomy" id="2599595"/>
    <lineage>
        <taxon>Bacteria</taxon>
        <taxon>Pseudomonadati</taxon>
        <taxon>Pseudomonadota</taxon>
        <taxon>Gammaproteobacteria</taxon>
        <taxon>Pseudomonadales</taxon>
        <taxon>Pseudomonadaceae</taxon>
        <taxon>Pseudomonas</taxon>
    </lineage>
</organism>
<keyword evidence="6" id="KW-1133">Transmembrane helix</keyword>
<dbReference type="GO" id="GO:0005886">
    <property type="term" value="C:plasma membrane"/>
    <property type="evidence" value="ECO:0007669"/>
    <property type="project" value="UniProtKB-SubCell"/>
</dbReference>
<dbReference type="CDD" id="cd12914">
    <property type="entry name" value="PDC1_DGC_like"/>
    <property type="match status" value="1"/>
</dbReference>
<reference evidence="8 9" key="1">
    <citation type="submission" date="2020-06" db="EMBL/GenBank/DDBJ databases">
        <title>Pseudomonas eucalypticola sp. nov., an endophyte of Eucalyptus dunnii leaves with biocontrol ability of eucalyptus leaf blight.</title>
        <authorList>
            <person name="Liu Y."/>
            <person name="Song Z."/>
            <person name="Zeng H."/>
            <person name="Lu M."/>
            <person name="Wang X."/>
            <person name="Lian X."/>
            <person name="Zhang Q."/>
        </authorList>
    </citation>
    <scope>NUCLEOTIDE SEQUENCE [LARGE SCALE GENOMIC DNA]</scope>
    <source>
        <strain evidence="8 9">NP-1</strain>
    </source>
</reference>
<dbReference type="AlphaFoldDB" id="A0A7D5H097"/>
<dbReference type="KEGG" id="pez:HWQ56_12220"/>
<evidence type="ECO:0000259" key="7">
    <source>
        <dbReference type="PROSITE" id="PS50887"/>
    </source>
</evidence>
<dbReference type="CDD" id="cd12915">
    <property type="entry name" value="PDC2_DGC_like"/>
    <property type="match status" value="1"/>
</dbReference>
<evidence type="ECO:0000256" key="4">
    <source>
        <dbReference type="ARBA" id="ARBA00034247"/>
    </source>
</evidence>
<dbReference type="InterPro" id="IPR029787">
    <property type="entry name" value="Nucleotide_cyclase"/>
</dbReference>
<evidence type="ECO:0000313" key="9">
    <source>
        <dbReference type="Proteomes" id="UP000509568"/>
    </source>
</evidence>
<protein>
    <recommendedName>
        <fullName evidence="3">diguanylate cyclase</fullName>
        <ecNumber evidence="3">2.7.7.65</ecNumber>
    </recommendedName>
</protein>
<keyword evidence="6" id="KW-0472">Membrane</keyword>
<name>A0A7D5H097_9PSED</name>
<dbReference type="SUPFAM" id="SSF55073">
    <property type="entry name" value="Nucleotide cyclase"/>
    <property type="match status" value="1"/>
</dbReference>
<comment type="catalytic activity">
    <reaction evidence="4">
        <text>2 GTP = 3',3'-c-di-GMP + 2 diphosphate</text>
        <dbReference type="Rhea" id="RHEA:24898"/>
        <dbReference type="ChEBI" id="CHEBI:33019"/>
        <dbReference type="ChEBI" id="CHEBI:37565"/>
        <dbReference type="ChEBI" id="CHEBI:58805"/>
        <dbReference type="EC" id="2.7.7.65"/>
    </reaction>
</comment>
<evidence type="ECO:0000256" key="3">
    <source>
        <dbReference type="ARBA" id="ARBA00012528"/>
    </source>
</evidence>
<dbReference type="NCBIfam" id="TIGR00254">
    <property type="entry name" value="GGDEF"/>
    <property type="match status" value="1"/>
</dbReference>
<dbReference type="Pfam" id="PF00990">
    <property type="entry name" value="GGDEF"/>
    <property type="match status" value="1"/>
</dbReference>
<dbReference type="SMART" id="SM00267">
    <property type="entry name" value="GGDEF"/>
    <property type="match status" value="1"/>
</dbReference>
<gene>
    <name evidence="8" type="ORF">HWQ56_12220</name>
</gene>
<accession>A0A7D5H097</accession>
<feature type="compositionally biased region" description="Pro residues" evidence="5">
    <location>
        <begin position="1"/>
        <end position="11"/>
    </location>
</feature>
<feature type="transmembrane region" description="Helical" evidence="6">
    <location>
        <begin position="313"/>
        <end position="332"/>
    </location>
</feature>
<dbReference type="EMBL" id="CP056030">
    <property type="protein sequence ID" value="QKZ04507.1"/>
    <property type="molecule type" value="Genomic_DNA"/>
</dbReference>
<comment type="subcellular location">
    <subcellularLocation>
        <location evidence="2">Cell inner membrane</location>
    </subcellularLocation>
</comment>
<dbReference type="CDD" id="cd01949">
    <property type="entry name" value="GGDEF"/>
    <property type="match status" value="1"/>
</dbReference>
<evidence type="ECO:0000256" key="6">
    <source>
        <dbReference type="SAM" id="Phobius"/>
    </source>
</evidence>
<dbReference type="InterPro" id="IPR043128">
    <property type="entry name" value="Rev_trsase/Diguanyl_cyclase"/>
</dbReference>
<feature type="transmembrane region" description="Helical" evidence="6">
    <location>
        <begin position="29"/>
        <end position="47"/>
    </location>
</feature>
<evidence type="ECO:0000313" key="8">
    <source>
        <dbReference type="EMBL" id="QKZ04507.1"/>
    </source>
</evidence>
<dbReference type="PANTHER" id="PTHR45138">
    <property type="entry name" value="REGULATORY COMPONENTS OF SENSORY TRANSDUCTION SYSTEM"/>
    <property type="match status" value="1"/>
</dbReference>
<evidence type="ECO:0000256" key="5">
    <source>
        <dbReference type="SAM" id="MobiDB-lite"/>
    </source>
</evidence>
<dbReference type="InterPro" id="IPR000160">
    <property type="entry name" value="GGDEF_dom"/>
</dbReference>
<dbReference type="Gene3D" id="3.30.450.20">
    <property type="entry name" value="PAS domain"/>
    <property type="match status" value="2"/>
</dbReference>
<dbReference type="FunFam" id="3.30.70.270:FF:000001">
    <property type="entry name" value="Diguanylate cyclase domain protein"/>
    <property type="match status" value="1"/>
</dbReference>
<keyword evidence="9" id="KW-1185">Reference proteome</keyword>
<evidence type="ECO:0000256" key="2">
    <source>
        <dbReference type="ARBA" id="ARBA00004533"/>
    </source>
</evidence>
<dbReference type="PANTHER" id="PTHR45138:SF9">
    <property type="entry name" value="DIGUANYLATE CYCLASE DGCM-RELATED"/>
    <property type="match status" value="1"/>
</dbReference>
<sequence>MSASKPAPPSPHAVHADGLPRRGRSNSTVFRLTLGFMLVVVLTFMGVEGWRAWRDYRQAYAMAQDSVRNLAQATAQHAEDAVRQVDVVTAGLRERVEGDGLQHIDTARIHAVLAEQTQLMPQLQGLFIYAPNGDWVVTNQYVTPETANNADRDYFIYHRTHAGRGIRIGNVVKSRSSRELVIPISRRLDNPDGSFGGVLLGTLKVSYFLDYYGDFQIDDKGALVLAMRSGEVLVRRPFVAPGAGQSLADSEIFKRYLPVSSEGVAEVKAVIDNTQRLYGYRALTSYPLVVEAGLSRESFVGPWRHDLFKTGMVLLLLVVGLSGFGVLVLGQLRARMLLEKEIGIAHQALRDMALTDSLTGLGNRGKLDLALAREIERARRQDAPLALIMLDVDYFKRFNDRYGHPAGDDCLQQVAQAIQGALRRSTDCAARYGGEEFAVLLPDTHLEGAGKVADDILRAIRALDIEHADHPEHRVTASAGVSSSMPARELTSPLGMIKAADACLYVAKHRGRNRWYAGAGCADSE</sequence>